<dbReference type="Pfam" id="PF00669">
    <property type="entry name" value="Flagellin_N"/>
    <property type="match status" value="1"/>
</dbReference>
<dbReference type="EMBL" id="JAOVZQ010000001">
    <property type="protein sequence ID" value="MCY0093532.1"/>
    <property type="molecule type" value="Genomic_DNA"/>
</dbReference>
<comment type="similarity">
    <text evidence="1 3">Belongs to the bacterial flagellin family.</text>
</comment>
<keyword evidence="6" id="KW-0282">Flagellum</keyword>
<comment type="caution">
    <text evidence="6">The sequence shown here is derived from an EMBL/GenBank/DDBJ whole genome shotgun (WGS) entry which is preliminary data.</text>
</comment>
<keyword evidence="6" id="KW-0966">Cell projection</keyword>
<dbReference type="Proteomes" id="UP001081283">
    <property type="component" value="Unassembled WGS sequence"/>
</dbReference>
<dbReference type="Gene3D" id="1.20.1330.10">
    <property type="entry name" value="f41 fragment of flagellin, N-terminal domain"/>
    <property type="match status" value="1"/>
</dbReference>
<dbReference type="InterPro" id="IPR001492">
    <property type="entry name" value="Flagellin"/>
</dbReference>
<feature type="domain" description="Flagellin C-terminal" evidence="5">
    <location>
        <begin position="267"/>
        <end position="350"/>
    </location>
</feature>
<dbReference type="PANTHER" id="PTHR42792:SF1">
    <property type="entry name" value="FLAGELLAR HOOK-ASSOCIATED PROTEIN 3"/>
    <property type="match status" value="1"/>
</dbReference>
<keyword evidence="6" id="KW-0969">Cilium</keyword>
<evidence type="ECO:0000256" key="2">
    <source>
        <dbReference type="ARBA" id="ARBA00023143"/>
    </source>
</evidence>
<keyword evidence="3" id="KW-0964">Secreted</keyword>
<evidence type="ECO:0000259" key="5">
    <source>
        <dbReference type="Pfam" id="PF00700"/>
    </source>
</evidence>
<evidence type="ECO:0000313" key="7">
    <source>
        <dbReference type="Proteomes" id="UP001081283"/>
    </source>
</evidence>
<keyword evidence="2 3" id="KW-0975">Bacterial flagellum</keyword>
<accession>A0ABT3YCB5</accession>
<protein>
    <recommendedName>
        <fullName evidence="3">Flagellin</fullName>
    </recommendedName>
</protein>
<gene>
    <name evidence="6" type="ORF">OEG82_05800</name>
</gene>
<dbReference type="NCBIfam" id="NF004669">
    <property type="entry name" value="PRK06008.1"/>
    <property type="match status" value="1"/>
</dbReference>
<keyword evidence="7" id="KW-1185">Reference proteome</keyword>
<dbReference type="SUPFAM" id="SSF64518">
    <property type="entry name" value="Phase 1 flagellin"/>
    <property type="match status" value="1"/>
</dbReference>
<dbReference type="InterPro" id="IPR046358">
    <property type="entry name" value="Flagellin_C"/>
</dbReference>
<sequence>MKTSFISNQAMQNAMRLTISRGQNEVQKLQTEIVTGRHADVGLALGARTSNSVTLNHNVERLKGVQDSNSLVTQRLSASQLALDLMADSAQQMLEAFISVNGADDADRLAIARRDVEASLGSFTVAANTSSNGEYLFSGINSSQKPLDDYFGPGSPAKAAFDTTFSTHFGFTQSDPQVANISVADMDDFITNVLEPAFSGADWNSNWSSASDTNMSSRILDNEVVDSGTNANSAGMRNFALAAVIGLELLAAPISSEVRVALNAGAIEYAGQAVTGIDNQRSTLGLSENRVTKANVSLQSQIEILTLHLGDIEGVDAYEASTRMQTLLTQVETSYTLTARIQQLSLMNYL</sequence>
<feature type="domain" description="Flagellin N-terminal" evidence="4">
    <location>
        <begin position="6"/>
        <end position="141"/>
    </location>
</feature>
<evidence type="ECO:0000259" key="4">
    <source>
        <dbReference type="Pfam" id="PF00669"/>
    </source>
</evidence>
<dbReference type="PANTHER" id="PTHR42792">
    <property type="entry name" value="FLAGELLIN"/>
    <property type="match status" value="1"/>
</dbReference>
<dbReference type="InterPro" id="IPR001029">
    <property type="entry name" value="Flagellin_N"/>
</dbReference>
<comment type="function">
    <text evidence="3">Flagellin is the subunit protein which polymerizes to form the filaments of bacterial flagella.</text>
</comment>
<name>A0ABT3YCB5_9HYPH</name>
<dbReference type="RefSeq" id="WP_267611485.1">
    <property type="nucleotide sequence ID" value="NZ_JAOVZQ010000001.1"/>
</dbReference>
<comment type="subcellular location">
    <subcellularLocation>
        <location evidence="3">Secreted</location>
    </subcellularLocation>
    <subcellularLocation>
        <location evidence="3">Bacterial flagellum</location>
    </subcellularLocation>
</comment>
<evidence type="ECO:0000256" key="3">
    <source>
        <dbReference type="RuleBase" id="RU362073"/>
    </source>
</evidence>
<evidence type="ECO:0000256" key="1">
    <source>
        <dbReference type="ARBA" id="ARBA00005709"/>
    </source>
</evidence>
<evidence type="ECO:0000313" key="6">
    <source>
        <dbReference type="EMBL" id="MCY0093532.1"/>
    </source>
</evidence>
<proteinExistence type="inferred from homology"/>
<reference evidence="6" key="1">
    <citation type="submission" date="2022-10" db="EMBL/GenBank/DDBJ databases">
        <title>Hoeflea sp. J2-29, isolated from marine algae.</title>
        <authorList>
            <person name="Kristyanto S."/>
            <person name="Kim J.M."/>
            <person name="Jeon C.O."/>
        </authorList>
    </citation>
    <scope>NUCLEOTIDE SEQUENCE</scope>
    <source>
        <strain evidence="6">J2-29</strain>
    </source>
</reference>
<organism evidence="6 7">
    <name type="scientific">Hoeflea ulvae</name>
    <dbReference type="NCBI Taxonomy" id="2983764"/>
    <lineage>
        <taxon>Bacteria</taxon>
        <taxon>Pseudomonadati</taxon>
        <taxon>Pseudomonadota</taxon>
        <taxon>Alphaproteobacteria</taxon>
        <taxon>Hyphomicrobiales</taxon>
        <taxon>Rhizobiaceae</taxon>
        <taxon>Hoeflea</taxon>
    </lineage>
</organism>
<dbReference type="Pfam" id="PF00700">
    <property type="entry name" value="Flagellin_C"/>
    <property type="match status" value="1"/>
</dbReference>